<dbReference type="Proteomes" id="UP000694501">
    <property type="component" value="Unassembled WGS sequence"/>
</dbReference>
<name>A0A949JFX0_9ACTN</name>
<proteinExistence type="predicted"/>
<comment type="caution">
    <text evidence="1">The sequence shown here is derived from an EMBL/GenBank/DDBJ whole genome shotgun (WGS) entry which is preliminary data.</text>
</comment>
<gene>
    <name evidence="1" type="ORF">JGS22_017085</name>
</gene>
<accession>A0A949JFX0</accession>
<keyword evidence="2" id="KW-1185">Reference proteome</keyword>
<sequence>MATLFALPAVARAGSPPVVECAAGELCLWPRADYGGPRTHHELLGLTTEECTPLLEGTAAGSLVNRTGRPVTVYQSAVCDTTGDFSTYPSGSWVPEAPYAVRAFTLWER</sequence>
<dbReference type="AlphaFoldDB" id="A0A949JFX0"/>
<evidence type="ECO:0000313" key="1">
    <source>
        <dbReference type="EMBL" id="MBU7599282.1"/>
    </source>
</evidence>
<evidence type="ECO:0000313" key="2">
    <source>
        <dbReference type="Proteomes" id="UP000694501"/>
    </source>
</evidence>
<dbReference type="EMBL" id="JAELVF020000001">
    <property type="protein sequence ID" value="MBU7599282.1"/>
    <property type="molecule type" value="Genomic_DNA"/>
</dbReference>
<protein>
    <submittedName>
        <fullName evidence="1">Peptidase inhibitor family I36 protein</fullName>
    </submittedName>
</protein>
<dbReference type="Pfam" id="PF03995">
    <property type="entry name" value="Inhibitor_I36"/>
    <property type="match status" value="1"/>
</dbReference>
<reference evidence="1" key="1">
    <citation type="submission" date="2021-06" db="EMBL/GenBank/DDBJ databases">
        <title>Sequencing of actinobacteria type strains.</title>
        <authorList>
            <person name="Nguyen G.-S."/>
            <person name="Wentzel A."/>
        </authorList>
    </citation>
    <scope>NUCLEOTIDE SEQUENCE</scope>
    <source>
        <strain evidence="1">P38-E01</strain>
    </source>
</reference>
<organism evidence="1 2">
    <name type="scientific">Streptomyces tardus</name>
    <dbReference type="NCBI Taxonomy" id="2780544"/>
    <lineage>
        <taxon>Bacteria</taxon>
        <taxon>Bacillati</taxon>
        <taxon>Actinomycetota</taxon>
        <taxon>Actinomycetes</taxon>
        <taxon>Kitasatosporales</taxon>
        <taxon>Streptomycetaceae</taxon>
        <taxon>Streptomyces</taxon>
    </lineage>
</organism>